<accession>L8GFF7</accession>
<dbReference type="VEuPathDB" id="AmoebaDB:ACA1_363190"/>
<proteinExistence type="predicted"/>
<name>L8GFF7_ACACF</name>
<keyword evidence="2" id="KW-1185">Reference proteome</keyword>
<dbReference type="AlphaFoldDB" id="L8GFF7"/>
<organism evidence="1 2">
    <name type="scientific">Acanthamoeba castellanii (strain ATCC 30010 / Neff)</name>
    <dbReference type="NCBI Taxonomy" id="1257118"/>
    <lineage>
        <taxon>Eukaryota</taxon>
        <taxon>Amoebozoa</taxon>
        <taxon>Discosea</taxon>
        <taxon>Longamoebia</taxon>
        <taxon>Centramoebida</taxon>
        <taxon>Acanthamoebidae</taxon>
        <taxon>Acanthamoeba</taxon>
    </lineage>
</organism>
<dbReference type="Proteomes" id="UP000011083">
    <property type="component" value="Unassembled WGS sequence"/>
</dbReference>
<sequence length="151" mass="16682">MPGLDSESHSIAMADYRVSYVARWLDDMKAVAEAEASGVDPKTITMPGTARWQHVYRRPRACKSIVSRLQRWCDDSKAPFLAATSVLPPCPSGVTMRDRNRLIHCVLGSALDAVRAELKFIDKSLVGLKCYHADVDEPGRATLGLPTTQRL</sequence>
<dbReference type="EMBL" id="KB008147">
    <property type="protein sequence ID" value="ELR11820.1"/>
    <property type="molecule type" value="Genomic_DNA"/>
</dbReference>
<reference evidence="1 2" key="1">
    <citation type="journal article" date="2013" name="Genome Biol.">
        <title>Genome of Acanthamoeba castellanii highlights extensive lateral gene transfer and early evolution of tyrosine kinase signaling.</title>
        <authorList>
            <person name="Clarke M."/>
            <person name="Lohan A.J."/>
            <person name="Liu B."/>
            <person name="Lagkouvardos I."/>
            <person name="Roy S."/>
            <person name="Zafar N."/>
            <person name="Bertelli C."/>
            <person name="Schilde C."/>
            <person name="Kianianmomeni A."/>
            <person name="Burglin T.R."/>
            <person name="Frech C."/>
            <person name="Turcotte B."/>
            <person name="Kopec K.O."/>
            <person name="Synnott J.M."/>
            <person name="Choo C."/>
            <person name="Paponov I."/>
            <person name="Finkler A."/>
            <person name="Soon Heng Tan C."/>
            <person name="Hutchins A.P."/>
            <person name="Weinmeier T."/>
            <person name="Rattei T."/>
            <person name="Chu J.S."/>
            <person name="Gimenez G."/>
            <person name="Irimia M."/>
            <person name="Rigden D.J."/>
            <person name="Fitzpatrick D.A."/>
            <person name="Lorenzo-Morales J."/>
            <person name="Bateman A."/>
            <person name="Chiu C.H."/>
            <person name="Tang P."/>
            <person name="Hegemann P."/>
            <person name="Fromm H."/>
            <person name="Raoult D."/>
            <person name="Greub G."/>
            <person name="Miranda-Saavedra D."/>
            <person name="Chen N."/>
            <person name="Nash P."/>
            <person name="Ginger M.L."/>
            <person name="Horn M."/>
            <person name="Schaap P."/>
            <person name="Caler L."/>
            <person name="Loftus B."/>
        </authorList>
    </citation>
    <scope>NUCLEOTIDE SEQUENCE [LARGE SCALE GENOMIC DNA]</scope>
    <source>
        <strain evidence="1 2">Neff</strain>
    </source>
</reference>
<evidence type="ECO:0000313" key="2">
    <source>
        <dbReference type="Proteomes" id="UP000011083"/>
    </source>
</evidence>
<evidence type="ECO:0000313" key="1">
    <source>
        <dbReference type="EMBL" id="ELR11820.1"/>
    </source>
</evidence>
<gene>
    <name evidence="1" type="ORF">ACA1_363190</name>
</gene>
<dbReference type="GeneID" id="14912206"/>
<protein>
    <submittedName>
        <fullName evidence="1">Uncharacterized protein</fullName>
    </submittedName>
</protein>
<dbReference type="RefSeq" id="XP_004333833.1">
    <property type="nucleotide sequence ID" value="XM_004333785.1"/>
</dbReference>
<dbReference type="KEGG" id="acan:ACA1_363190"/>